<accession>A0A561V217</accession>
<dbReference type="InterPro" id="IPR003439">
    <property type="entry name" value="ABC_transporter-like_ATP-bd"/>
</dbReference>
<keyword evidence="2" id="KW-0547">Nucleotide-binding</keyword>
<dbReference type="InterPro" id="IPR027417">
    <property type="entry name" value="P-loop_NTPase"/>
</dbReference>
<dbReference type="InterPro" id="IPR051782">
    <property type="entry name" value="ABC_Transporter_VariousFunc"/>
</dbReference>
<feature type="domain" description="ABC transporter" evidence="4">
    <location>
        <begin position="3"/>
        <end position="234"/>
    </location>
</feature>
<dbReference type="SUPFAM" id="SSF52540">
    <property type="entry name" value="P-loop containing nucleoside triphosphate hydrolases"/>
    <property type="match status" value="1"/>
</dbReference>
<reference evidence="5 7" key="1">
    <citation type="submission" date="2019-06" db="EMBL/GenBank/DDBJ databases">
        <title>Sequencing the genomes of 1000 actinobacteria strains.</title>
        <authorList>
            <person name="Klenk H.-P."/>
        </authorList>
    </citation>
    <scope>NUCLEOTIDE SEQUENCE [LARGE SCALE GENOMIC DNA]</scope>
    <source>
        <strain evidence="5 7">DSM 42059</strain>
    </source>
</reference>
<evidence type="ECO:0000313" key="7">
    <source>
        <dbReference type="Proteomes" id="UP000318186"/>
    </source>
</evidence>
<evidence type="ECO:0000313" key="6">
    <source>
        <dbReference type="EMBL" id="WSC13372.1"/>
    </source>
</evidence>
<dbReference type="InterPro" id="IPR003593">
    <property type="entry name" value="AAA+_ATPase"/>
</dbReference>
<dbReference type="PROSITE" id="PS00211">
    <property type="entry name" value="ABC_TRANSPORTER_1"/>
    <property type="match status" value="1"/>
</dbReference>
<keyword evidence="1" id="KW-0813">Transport</keyword>
<dbReference type="InterPro" id="IPR017871">
    <property type="entry name" value="ABC_transporter-like_CS"/>
</dbReference>
<dbReference type="Pfam" id="PF00005">
    <property type="entry name" value="ABC_tran"/>
    <property type="match status" value="1"/>
</dbReference>
<dbReference type="OrthoDB" id="9804819at2"/>
<dbReference type="PANTHER" id="PTHR42939">
    <property type="entry name" value="ABC TRANSPORTER ATP-BINDING PROTEIN ALBC-RELATED"/>
    <property type="match status" value="1"/>
</dbReference>
<dbReference type="Proteomes" id="UP001330827">
    <property type="component" value="Chromosome"/>
</dbReference>
<dbReference type="GO" id="GO:0005524">
    <property type="term" value="F:ATP binding"/>
    <property type="evidence" value="ECO:0007669"/>
    <property type="project" value="UniProtKB-KW"/>
</dbReference>
<sequence>MPISMSECSFSYRRRRPVLRDLSYTLPPGRTVLLGPNGAGKSTLLGLCASALRPDSGSVTYGDLSTGRRRALPAFRRRVAWMPQQVEQVQGLTARDQVAYSGWLKGMPRREAWREALQALDRVELADRADDKVQELSGGQQRRVAVAQALVHDAEVLLLDEPTAGMDPRQRQVFHQILADLSKEVHIALSTHDTSDIANSYDSVVVLSDGQVRFSGTVVDFLSHASATATSDEQRATSAYQAFIEIDGAISW</sequence>
<name>A0A561V217_9ACTN</name>
<dbReference type="PANTHER" id="PTHR42939:SF1">
    <property type="entry name" value="ABC TRANSPORTER ATP-BINDING PROTEIN ALBC-RELATED"/>
    <property type="match status" value="1"/>
</dbReference>
<dbReference type="EMBL" id="VIWW01000001">
    <property type="protein sequence ID" value="TWG05623.1"/>
    <property type="molecule type" value="Genomic_DNA"/>
</dbReference>
<keyword evidence="3 6" id="KW-0067">ATP-binding</keyword>
<dbReference type="GO" id="GO:0016887">
    <property type="term" value="F:ATP hydrolysis activity"/>
    <property type="evidence" value="ECO:0007669"/>
    <property type="project" value="InterPro"/>
</dbReference>
<dbReference type="PROSITE" id="PS50893">
    <property type="entry name" value="ABC_TRANSPORTER_2"/>
    <property type="match status" value="1"/>
</dbReference>
<dbReference type="RefSeq" id="WP_145765541.1">
    <property type="nucleotide sequence ID" value="NZ_CP109114.1"/>
</dbReference>
<reference evidence="6 8" key="2">
    <citation type="submission" date="2022-10" db="EMBL/GenBank/DDBJ databases">
        <title>The complete genomes of actinobacterial strains from the NBC collection.</title>
        <authorList>
            <person name="Joergensen T.S."/>
            <person name="Alvarez Arevalo M."/>
            <person name="Sterndorff E.B."/>
            <person name="Faurdal D."/>
            <person name="Vuksanovic O."/>
            <person name="Mourched A.-S."/>
            <person name="Charusanti P."/>
            <person name="Shaw S."/>
            <person name="Blin K."/>
            <person name="Weber T."/>
        </authorList>
    </citation>
    <scope>NUCLEOTIDE SEQUENCE [LARGE SCALE GENOMIC DNA]</scope>
    <source>
        <strain evidence="6 8">NBC 01769</strain>
    </source>
</reference>
<dbReference type="Proteomes" id="UP000318186">
    <property type="component" value="Unassembled WGS sequence"/>
</dbReference>
<evidence type="ECO:0000256" key="3">
    <source>
        <dbReference type="ARBA" id="ARBA00022840"/>
    </source>
</evidence>
<dbReference type="EMBL" id="CP109114">
    <property type="protein sequence ID" value="WSC13372.1"/>
    <property type="molecule type" value="Genomic_DNA"/>
</dbReference>
<gene>
    <name evidence="5" type="ORF">FHX80_114102</name>
    <name evidence="6" type="ORF">OIE64_11390</name>
</gene>
<proteinExistence type="predicted"/>
<evidence type="ECO:0000256" key="1">
    <source>
        <dbReference type="ARBA" id="ARBA00022448"/>
    </source>
</evidence>
<dbReference type="SMART" id="SM00382">
    <property type="entry name" value="AAA"/>
    <property type="match status" value="1"/>
</dbReference>
<evidence type="ECO:0000259" key="4">
    <source>
        <dbReference type="PROSITE" id="PS50893"/>
    </source>
</evidence>
<organism evidence="5 7">
    <name type="scientific">Streptomyces brevispora</name>
    <dbReference type="NCBI Taxonomy" id="887462"/>
    <lineage>
        <taxon>Bacteria</taxon>
        <taxon>Bacillati</taxon>
        <taxon>Actinomycetota</taxon>
        <taxon>Actinomycetes</taxon>
        <taxon>Kitasatosporales</taxon>
        <taxon>Streptomycetaceae</taxon>
        <taxon>Streptomyces</taxon>
    </lineage>
</organism>
<dbReference type="Gene3D" id="3.40.50.300">
    <property type="entry name" value="P-loop containing nucleotide triphosphate hydrolases"/>
    <property type="match status" value="1"/>
</dbReference>
<keyword evidence="8" id="KW-1185">Reference proteome</keyword>
<dbReference type="AlphaFoldDB" id="A0A561V217"/>
<evidence type="ECO:0000313" key="5">
    <source>
        <dbReference type="EMBL" id="TWG05623.1"/>
    </source>
</evidence>
<evidence type="ECO:0000313" key="8">
    <source>
        <dbReference type="Proteomes" id="UP001330827"/>
    </source>
</evidence>
<evidence type="ECO:0000256" key="2">
    <source>
        <dbReference type="ARBA" id="ARBA00022741"/>
    </source>
</evidence>
<protein>
    <submittedName>
        <fullName evidence="5">ABC-type multidrug transport system ATPase subunit</fullName>
    </submittedName>
    <submittedName>
        <fullName evidence="6">ATP-binding cassette domain-containing protein</fullName>
    </submittedName>
</protein>